<dbReference type="Gene3D" id="3.30.70.270">
    <property type="match status" value="1"/>
</dbReference>
<dbReference type="SUPFAM" id="SSF55073">
    <property type="entry name" value="Nucleotide cyclase"/>
    <property type="match status" value="1"/>
</dbReference>
<evidence type="ECO:0000313" key="4">
    <source>
        <dbReference type="EMBL" id="GAA0695381.1"/>
    </source>
</evidence>
<comment type="caution">
    <text evidence="4">The sequence shown here is derived from an EMBL/GenBank/DDBJ whole genome shotgun (WGS) entry which is preliminary data.</text>
</comment>
<sequence length="601" mass="68457">MQFRMLPHLDQQGDICGLTGIGEDLRLRQTLKTQEAMAERIMNSTIEGILVTDARARIQRVNPAFTQITGYTAEEVIGKTPKFLRSNHHEQSFYDLMNRALLQAGNWQGEIWNRRKSGELYLQWMSVSALHEHEGGEITHFVSIFHDLTEIRAKEAEIEQLAFRDPLTGLGNRYKLNQVLKHQLRDGRADQCTGLALLCIDIGHLYPINDRFGMKGGDQLIKYQARRLSQRMGQHLHFYRVTGDELVALRVDFSDPSEIARYAGECIKHLQEPVFLNGESIRMSPSIGIALSPKDTCESDVLLANAQTAMLAAKHSGRDCFQFYDQALSSELRQRLMLEQELRLAIESGARMGLQLYLQPKVNLGRPGFAGAEVLLRWQHPEKGMIPPAHFIPLAEESRLIVQLDRWVFERTCELLNQWQQQGVLAHWQQQGWPLPLLSINLSGRQLQQTDLVNWCTATVERYGLVPGMLELEITETACINLSATVLEQLLDLKAVGFRLALDDFGTGYSSLTYLRHLPLDVVKIDRSFVTDSCRNKRAATLLRGVIRMLHEMDFRVIAEGIETEEQADLLQSMECTTGQGYLYHRPMPVAEFLDLLRTEH</sequence>
<dbReference type="NCBIfam" id="TIGR00229">
    <property type="entry name" value="sensory_box"/>
    <property type="match status" value="1"/>
</dbReference>
<dbReference type="NCBIfam" id="TIGR00254">
    <property type="entry name" value="GGDEF"/>
    <property type="match status" value="1"/>
</dbReference>
<dbReference type="Gene3D" id="3.20.20.450">
    <property type="entry name" value="EAL domain"/>
    <property type="match status" value="1"/>
</dbReference>
<accession>A0ABP3TD04</accession>
<dbReference type="InterPro" id="IPR029787">
    <property type="entry name" value="Nucleotide_cyclase"/>
</dbReference>
<dbReference type="CDD" id="cd01949">
    <property type="entry name" value="GGDEF"/>
    <property type="match status" value="1"/>
</dbReference>
<dbReference type="PANTHER" id="PTHR44757:SF2">
    <property type="entry name" value="BIOFILM ARCHITECTURE MAINTENANCE PROTEIN MBAA"/>
    <property type="match status" value="1"/>
</dbReference>
<dbReference type="InterPro" id="IPR035919">
    <property type="entry name" value="EAL_sf"/>
</dbReference>
<dbReference type="Pfam" id="PF00990">
    <property type="entry name" value="GGDEF"/>
    <property type="match status" value="1"/>
</dbReference>
<dbReference type="PANTHER" id="PTHR44757">
    <property type="entry name" value="DIGUANYLATE CYCLASE DGCP"/>
    <property type="match status" value="1"/>
</dbReference>
<name>A0ABP3TD04_9GAMM</name>
<dbReference type="SUPFAM" id="SSF141868">
    <property type="entry name" value="EAL domain-like"/>
    <property type="match status" value="1"/>
</dbReference>
<feature type="domain" description="EAL" evidence="2">
    <location>
        <begin position="335"/>
        <end position="601"/>
    </location>
</feature>
<dbReference type="Gene3D" id="3.30.450.20">
    <property type="entry name" value="PAS domain"/>
    <property type="match status" value="1"/>
</dbReference>
<organism evidence="4 5">
    <name type="scientific">Marinobacterium maritimum</name>
    <dbReference type="NCBI Taxonomy" id="500162"/>
    <lineage>
        <taxon>Bacteria</taxon>
        <taxon>Pseudomonadati</taxon>
        <taxon>Pseudomonadota</taxon>
        <taxon>Gammaproteobacteria</taxon>
        <taxon>Oceanospirillales</taxon>
        <taxon>Oceanospirillaceae</taxon>
        <taxon>Marinobacterium</taxon>
    </lineage>
</organism>
<feature type="domain" description="PAS" evidence="1">
    <location>
        <begin position="34"/>
        <end position="80"/>
    </location>
</feature>
<dbReference type="Pfam" id="PF00563">
    <property type="entry name" value="EAL"/>
    <property type="match status" value="1"/>
</dbReference>
<feature type="domain" description="GGDEF" evidence="3">
    <location>
        <begin position="193"/>
        <end position="326"/>
    </location>
</feature>
<dbReference type="CDD" id="cd00130">
    <property type="entry name" value="PAS"/>
    <property type="match status" value="1"/>
</dbReference>
<dbReference type="InterPro" id="IPR043128">
    <property type="entry name" value="Rev_trsase/Diguanyl_cyclase"/>
</dbReference>
<evidence type="ECO:0000313" key="5">
    <source>
        <dbReference type="Proteomes" id="UP001499915"/>
    </source>
</evidence>
<evidence type="ECO:0000259" key="2">
    <source>
        <dbReference type="PROSITE" id="PS50883"/>
    </source>
</evidence>
<evidence type="ECO:0000259" key="3">
    <source>
        <dbReference type="PROSITE" id="PS50887"/>
    </source>
</evidence>
<dbReference type="PROSITE" id="PS50112">
    <property type="entry name" value="PAS"/>
    <property type="match status" value="1"/>
</dbReference>
<dbReference type="PROSITE" id="PS50887">
    <property type="entry name" value="GGDEF"/>
    <property type="match status" value="1"/>
</dbReference>
<dbReference type="SMART" id="SM00267">
    <property type="entry name" value="GGDEF"/>
    <property type="match status" value="1"/>
</dbReference>
<dbReference type="InterPro" id="IPR052155">
    <property type="entry name" value="Biofilm_reg_signaling"/>
</dbReference>
<evidence type="ECO:0008006" key="6">
    <source>
        <dbReference type="Google" id="ProtNLM"/>
    </source>
</evidence>
<gene>
    <name evidence="4" type="ORF">GCM10009104_23860</name>
</gene>
<dbReference type="PROSITE" id="PS50883">
    <property type="entry name" value="EAL"/>
    <property type="match status" value="1"/>
</dbReference>
<dbReference type="SMART" id="SM00091">
    <property type="entry name" value="PAS"/>
    <property type="match status" value="1"/>
</dbReference>
<dbReference type="SMART" id="SM00052">
    <property type="entry name" value="EAL"/>
    <property type="match status" value="1"/>
</dbReference>
<evidence type="ECO:0000259" key="1">
    <source>
        <dbReference type="PROSITE" id="PS50112"/>
    </source>
</evidence>
<dbReference type="EMBL" id="BAAAET010000003">
    <property type="protein sequence ID" value="GAA0695381.1"/>
    <property type="molecule type" value="Genomic_DNA"/>
</dbReference>
<protein>
    <recommendedName>
        <fullName evidence="6">PAS domain S-box-containing protein/diguanylate cyclase (GGDEF) domain-containing protein</fullName>
    </recommendedName>
</protein>
<dbReference type="CDD" id="cd01948">
    <property type="entry name" value="EAL"/>
    <property type="match status" value="1"/>
</dbReference>
<dbReference type="Proteomes" id="UP001499915">
    <property type="component" value="Unassembled WGS sequence"/>
</dbReference>
<reference evidence="5" key="1">
    <citation type="journal article" date="2019" name="Int. J. Syst. Evol. Microbiol.">
        <title>The Global Catalogue of Microorganisms (GCM) 10K type strain sequencing project: providing services to taxonomists for standard genome sequencing and annotation.</title>
        <authorList>
            <consortium name="The Broad Institute Genomics Platform"/>
            <consortium name="The Broad Institute Genome Sequencing Center for Infectious Disease"/>
            <person name="Wu L."/>
            <person name="Ma J."/>
        </authorList>
    </citation>
    <scope>NUCLEOTIDE SEQUENCE [LARGE SCALE GENOMIC DNA]</scope>
    <source>
        <strain evidence="5">JCM 15134</strain>
    </source>
</reference>
<keyword evidence="5" id="KW-1185">Reference proteome</keyword>
<dbReference type="InterPro" id="IPR001633">
    <property type="entry name" value="EAL_dom"/>
</dbReference>
<dbReference type="SUPFAM" id="SSF55785">
    <property type="entry name" value="PYP-like sensor domain (PAS domain)"/>
    <property type="match status" value="1"/>
</dbReference>
<dbReference type="InterPro" id="IPR035965">
    <property type="entry name" value="PAS-like_dom_sf"/>
</dbReference>
<dbReference type="InterPro" id="IPR000160">
    <property type="entry name" value="GGDEF_dom"/>
</dbReference>
<dbReference type="Pfam" id="PF13426">
    <property type="entry name" value="PAS_9"/>
    <property type="match status" value="1"/>
</dbReference>
<dbReference type="InterPro" id="IPR000014">
    <property type="entry name" value="PAS"/>
</dbReference>
<proteinExistence type="predicted"/>